<dbReference type="GO" id="GO:0005634">
    <property type="term" value="C:nucleus"/>
    <property type="evidence" value="ECO:0007669"/>
    <property type="project" value="UniProtKB-SubCell"/>
</dbReference>
<evidence type="ECO:0000256" key="3">
    <source>
        <dbReference type="ARBA" id="ARBA00007118"/>
    </source>
</evidence>
<dbReference type="CDD" id="cd02140">
    <property type="entry name" value="Frm2-like"/>
    <property type="match status" value="1"/>
</dbReference>
<reference evidence="8 9" key="1">
    <citation type="submission" date="2017-05" db="EMBL/GenBank/DDBJ databases">
        <title>Draft genome sequence of Elsinoe australis.</title>
        <authorList>
            <person name="Cheng Q."/>
        </authorList>
    </citation>
    <scope>NUCLEOTIDE SEQUENCE [LARGE SCALE GENOMIC DNA]</scope>
    <source>
        <strain evidence="8 9">NL1</strain>
    </source>
</reference>
<evidence type="ECO:0000259" key="7">
    <source>
        <dbReference type="Pfam" id="PF00881"/>
    </source>
</evidence>
<dbReference type="SUPFAM" id="SSF55469">
    <property type="entry name" value="FMN-dependent nitroreductase-like"/>
    <property type="match status" value="1"/>
</dbReference>
<dbReference type="GO" id="GO:0016491">
    <property type="term" value="F:oxidoreductase activity"/>
    <property type="evidence" value="ECO:0007669"/>
    <property type="project" value="UniProtKB-KW"/>
</dbReference>
<dbReference type="InterPro" id="IPR000415">
    <property type="entry name" value="Nitroreductase-like"/>
</dbReference>
<name>A0A2P8AJD3_9PEZI</name>
<evidence type="ECO:0000256" key="4">
    <source>
        <dbReference type="ARBA" id="ARBA00022490"/>
    </source>
</evidence>
<protein>
    <recommendedName>
        <fullName evidence="7">Nitroreductase domain-containing protein</fullName>
    </recommendedName>
</protein>
<dbReference type="Gene3D" id="3.40.109.10">
    <property type="entry name" value="NADH Oxidase"/>
    <property type="match status" value="1"/>
</dbReference>
<dbReference type="FunFam" id="3.40.109.10:FF:000001">
    <property type="entry name" value="Nitroreductase family"/>
    <property type="match status" value="1"/>
</dbReference>
<dbReference type="EMBL" id="NHZQ01000003">
    <property type="protein sequence ID" value="PSK60585.1"/>
    <property type="molecule type" value="Genomic_DNA"/>
</dbReference>
<evidence type="ECO:0000313" key="9">
    <source>
        <dbReference type="Proteomes" id="UP000243723"/>
    </source>
</evidence>
<dbReference type="GO" id="GO:0005737">
    <property type="term" value="C:cytoplasm"/>
    <property type="evidence" value="ECO:0007669"/>
    <property type="project" value="UniProtKB-SubCell"/>
</dbReference>
<dbReference type="Proteomes" id="UP000243723">
    <property type="component" value="Unassembled WGS sequence"/>
</dbReference>
<dbReference type="STRING" id="40998.A0A2P8AJD3"/>
<dbReference type="AlphaFoldDB" id="A0A2P8AJD3"/>
<dbReference type="Pfam" id="PF00881">
    <property type="entry name" value="Nitroreductase"/>
    <property type="match status" value="1"/>
</dbReference>
<organism evidence="8 9">
    <name type="scientific">Elsinoe australis</name>
    <dbReference type="NCBI Taxonomy" id="40998"/>
    <lineage>
        <taxon>Eukaryota</taxon>
        <taxon>Fungi</taxon>
        <taxon>Dikarya</taxon>
        <taxon>Ascomycota</taxon>
        <taxon>Pezizomycotina</taxon>
        <taxon>Dothideomycetes</taxon>
        <taxon>Dothideomycetidae</taxon>
        <taxon>Myriangiales</taxon>
        <taxon>Elsinoaceae</taxon>
        <taxon>Elsinoe</taxon>
    </lineage>
</organism>
<evidence type="ECO:0000313" key="8">
    <source>
        <dbReference type="EMBL" id="PSK60585.1"/>
    </source>
</evidence>
<evidence type="ECO:0000256" key="2">
    <source>
        <dbReference type="ARBA" id="ARBA00004496"/>
    </source>
</evidence>
<dbReference type="PANTHER" id="PTHR43035">
    <property type="entry name" value="FATTY ACID REPRESSION MUTANT PROTEIN 2-RELATED"/>
    <property type="match status" value="1"/>
</dbReference>
<evidence type="ECO:0000256" key="1">
    <source>
        <dbReference type="ARBA" id="ARBA00004123"/>
    </source>
</evidence>
<keyword evidence="6" id="KW-0539">Nucleus</keyword>
<feature type="domain" description="Nitroreductase" evidence="7">
    <location>
        <begin position="53"/>
        <end position="222"/>
    </location>
</feature>
<comment type="caution">
    <text evidence="8">The sequence shown here is derived from an EMBL/GenBank/DDBJ whole genome shotgun (WGS) entry which is preliminary data.</text>
</comment>
<dbReference type="InterPro" id="IPR029479">
    <property type="entry name" value="Nitroreductase"/>
</dbReference>
<keyword evidence="5" id="KW-0560">Oxidoreductase</keyword>
<keyword evidence="4" id="KW-0963">Cytoplasm</keyword>
<sequence>MPRPAPRSILSLLTKPISHPHHTLKPAFLKPIPIRTNTTTSKMAEKLSIADAIVHRRTIYQLNKSSPIPDSRILELVGFAAKHIPSSFDSQTTRLVVLLGAEHDKFWDFVWDALKPHVAGTEKEAGSKGRIDGFRAAKGSILFFESQTAVEKIASQYVAYADKFPQWSEHTSAMHQYALWTAFEAEGLGCNLQHYNPLVDARVKEEYGLDADWQLKGQLVFGGLPEGKKREELVLPKNVEGRDKKWVKVFGA</sequence>
<dbReference type="PANTHER" id="PTHR43035:SF1">
    <property type="entry name" value="FATTY ACID REPRESSION MUTANT PROTEIN 2-RELATED"/>
    <property type="match status" value="1"/>
</dbReference>
<comment type="subcellular location">
    <subcellularLocation>
        <location evidence="2">Cytoplasm</location>
    </subcellularLocation>
    <subcellularLocation>
        <location evidence="1">Nucleus</location>
    </subcellularLocation>
</comment>
<evidence type="ECO:0000256" key="5">
    <source>
        <dbReference type="ARBA" id="ARBA00023002"/>
    </source>
</evidence>
<keyword evidence="9" id="KW-1185">Reference proteome</keyword>
<gene>
    <name evidence="8" type="ORF">B9Z65_735</name>
</gene>
<evidence type="ECO:0000256" key="6">
    <source>
        <dbReference type="ARBA" id="ARBA00023242"/>
    </source>
</evidence>
<proteinExistence type="inferred from homology"/>
<comment type="similarity">
    <text evidence="3">Belongs to the nitroreductase family.</text>
</comment>
<dbReference type="InterPro" id="IPR033877">
    <property type="entry name" value="Frm2/Hbn1"/>
</dbReference>
<dbReference type="OrthoDB" id="2138173at2759"/>
<dbReference type="GO" id="GO:0034599">
    <property type="term" value="P:cellular response to oxidative stress"/>
    <property type="evidence" value="ECO:0007669"/>
    <property type="project" value="InterPro"/>
</dbReference>
<accession>A0A2P8AJD3</accession>